<reference evidence="2" key="3">
    <citation type="submission" date="2015-06" db="UniProtKB">
        <authorList>
            <consortium name="EnsemblMetazoa"/>
        </authorList>
    </citation>
    <scope>IDENTIFICATION</scope>
</reference>
<gene>
    <name evidence="1" type="ORF">CAPTEDRAFT_207162</name>
</gene>
<dbReference type="HOGENOM" id="CLU_1836972_0_0_1"/>
<dbReference type="Proteomes" id="UP000014760">
    <property type="component" value="Unassembled WGS sequence"/>
</dbReference>
<evidence type="ECO:0000313" key="2">
    <source>
        <dbReference type="EnsemblMetazoa" id="CapteP207162"/>
    </source>
</evidence>
<accession>R7V9T4</accession>
<reference evidence="1 3" key="2">
    <citation type="journal article" date="2013" name="Nature">
        <title>Insights into bilaterian evolution from three spiralian genomes.</title>
        <authorList>
            <person name="Simakov O."/>
            <person name="Marletaz F."/>
            <person name="Cho S.J."/>
            <person name="Edsinger-Gonzales E."/>
            <person name="Havlak P."/>
            <person name="Hellsten U."/>
            <person name="Kuo D.H."/>
            <person name="Larsson T."/>
            <person name="Lv J."/>
            <person name="Arendt D."/>
            <person name="Savage R."/>
            <person name="Osoegawa K."/>
            <person name="de Jong P."/>
            <person name="Grimwood J."/>
            <person name="Chapman J.A."/>
            <person name="Shapiro H."/>
            <person name="Aerts A."/>
            <person name="Otillar R.P."/>
            <person name="Terry A.Y."/>
            <person name="Boore J.L."/>
            <person name="Grigoriev I.V."/>
            <person name="Lindberg D.R."/>
            <person name="Seaver E.C."/>
            <person name="Weisblat D.A."/>
            <person name="Putnam N.H."/>
            <person name="Rokhsar D.S."/>
        </authorList>
    </citation>
    <scope>NUCLEOTIDE SEQUENCE</scope>
    <source>
        <strain evidence="1 3">I ESC-2004</strain>
    </source>
</reference>
<sequence>MAAQEKLQKKANAICTELVWAESHLVGCAFADCVCPADVFGFGCRFVLVSVAVKEEDWIATTVQHVCSTEGGSCEIDDEFGEVCEPDVDFEEKEFPEKGNVAFRIKGDGSFYNDTGKFGMCSVCVLKCIYLRPLLRIHWT</sequence>
<dbReference type="EMBL" id="AMQN01017982">
    <property type="status" value="NOT_ANNOTATED_CDS"/>
    <property type="molecule type" value="Genomic_DNA"/>
</dbReference>
<reference evidence="3" key="1">
    <citation type="submission" date="2012-12" db="EMBL/GenBank/DDBJ databases">
        <authorList>
            <person name="Hellsten U."/>
            <person name="Grimwood J."/>
            <person name="Chapman J.A."/>
            <person name="Shapiro H."/>
            <person name="Aerts A."/>
            <person name="Otillar R.P."/>
            <person name="Terry A.Y."/>
            <person name="Boore J.L."/>
            <person name="Simakov O."/>
            <person name="Marletaz F."/>
            <person name="Cho S.-J."/>
            <person name="Edsinger-Gonzales E."/>
            <person name="Havlak P."/>
            <person name="Kuo D.-H."/>
            <person name="Larsson T."/>
            <person name="Lv J."/>
            <person name="Arendt D."/>
            <person name="Savage R."/>
            <person name="Osoegawa K."/>
            <person name="de Jong P."/>
            <person name="Lindberg D.R."/>
            <person name="Seaver E.C."/>
            <person name="Weisblat D.A."/>
            <person name="Putnam N.H."/>
            <person name="Grigoriev I.V."/>
            <person name="Rokhsar D.S."/>
        </authorList>
    </citation>
    <scope>NUCLEOTIDE SEQUENCE</scope>
    <source>
        <strain evidence="3">I ESC-2004</strain>
    </source>
</reference>
<dbReference type="EnsemblMetazoa" id="CapteT207162">
    <property type="protein sequence ID" value="CapteP207162"/>
    <property type="gene ID" value="CapteG207162"/>
</dbReference>
<protein>
    <submittedName>
        <fullName evidence="1 2">Uncharacterized protein</fullName>
    </submittedName>
</protein>
<dbReference type="AlphaFoldDB" id="R7V9T4"/>
<proteinExistence type="predicted"/>
<name>R7V9T4_CAPTE</name>
<keyword evidence="3" id="KW-1185">Reference proteome</keyword>
<organism evidence="1">
    <name type="scientific">Capitella teleta</name>
    <name type="common">Polychaete worm</name>
    <dbReference type="NCBI Taxonomy" id="283909"/>
    <lineage>
        <taxon>Eukaryota</taxon>
        <taxon>Metazoa</taxon>
        <taxon>Spiralia</taxon>
        <taxon>Lophotrochozoa</taxon>
        <taxon>Annelida</taxon>
        <taxon>Polychaeta</taxon>
        <taxon>Sedentaria</taxon>
        <taxon>Scolecida</taxon>
        <taxon>Capitellidae</taxon>
        <taxon>Capitella</taxon>
    </lineage>
</organism>
<dbReference type="EMBL" id="AMQN01017981">
    <property type="status" value="NOT_ANNOTATED_CDS"/>
    <property type="molecule type" value="Genomic_DNA"/>
</dbReference>
<dbReference type="EMBL" id="KB293735">
    <property type="protein sequence ID" value="ELU15598.1"/>
    <property type="molecule type" value="Genomic_DNA"/>
</dbReference>
<evidence type="ECO:0000313" key="1">
    <source>
        <dbReference type="EMBL" id="ELU15598.1"/>
    </source>
</evidence>
<evidence type="ECO:0000313" key="3">
    <source>
        <dbReference type="Proteomes" id="UP000014760"/>
    </source>
</evidence>